<evidence type="ECO:0000313" key="2">
    <source>
        <dbReference type="Proteomes" id="UP000681356"/>
    </source>
</evidence>
<keyword evidence="2" id="KW-1185">Reference proteome</keyword>
<dbReference type="RefSeq" id="WP_212536970.1">
    <property type="nucleotide sequence ID" value="NZ_JAGTUU010000005.1"/>
</dbReference>
<dbReference type="Proteomes" id="UP000681356">
    <property type="component" value="Unassembled WGS sequence"/>
</dbReference>
<accession>A0A8J8B814</accession>
<reference evidence="1" key="1">
    <citation type="submission" date="2021-04" db="EMBL/GenBank/DDBJ databases">
        <authorList>
            <person name="Yoon J."/>
        </authorList>
    </citation>
    <scope>NUCLEOTIDE SEQUENCE</scope>
    <source>
        <strain evidence="1">KMU-90</strain>
    </source>
</reference>
<name>A0A8J8B814_9RHOB</name>
<organism evidence="1 2">
    <name type="scientific">Thetidibacter halocola</name>
    <dbReference type="NCBI Taxonomy" id="2827239"/>
    <lineage>
        <taxon>Bacteria</taxon>
        <taxon>Pseudomonadati</taxon>
        <taxon>Pseudomonadota</taxon>
        <taxon>Alphaproteobacteria</taxon>
        <taxon>Rhodobacterales</taxon>
        <taxon>Roseobacteraceae</taxon>
        <taxon>Thetidibacter</taxon>
    </lineage>
</organism>
<comment type="caution">
    <text evidence="1">The sequence shown here is derived from an EMBL/GenBank/DDBJ whole genome shotgun (WGS) entry which is preliminary data.</text>
</comment>
<sequence>MGWSADIDEAFASLAGNLTAFMDLAGTYEDGARTQRLRATRIEIETPIELDLRTADGGVAALGTAPPIYHAETGIMPVFHTLRITLVPVGELAEHTSTTPVDPRGGAA</sequence>
<proteinExistence type="predicted"/>
<dbReference type="AlphaFoldDB" id="A0A8J8B814"/>
<gene>
    <name evidence="1" type="ORF">KB874_12905</name>
</gene>
<protein>
    <submittedName>
        <fullName evidence="1">Uncharacterized protein</fullName>
    </submittedName>
</protein>
<dbReference type="EMBL" id="JAGTUU010000005">
    <property type="protein sequence ID" value="MBS0124997.1"/>
    <property type="molecule type" value="Genomic_DNA"/>
</dbReference>
<evidence type="ECO:0000313" key="1">
    <source>
        <dbReference type="EMBL" id="MBS0124997.1"/>
    </source>
</evidence>